<name>A0ACC3CZL3_9PEZI</name>
<proteinExistence type="predicted"/>
<dbReference type="EMBL" id="JAWDJW010009295">
    <property type="protein sequence ID" value="KAK3059559.1"/>
    <property type="molecule type" value="Genomic_DNA"/>
</dbReference>
<keyword evidence="2" id="KW-1185">Reference proteome</keyword>
<organism evidence="1 2">
    <name type="scientific">Coniosporium uncinatum</name>
    <dbReference type="NCBI Taxonomy" id="93489"/>
    <lineage>
        <taxon>Eukaryota</taxon>
        <taxon>Fungi</taxon>
        <taxon>Dikarya</taxon>
        <taxon>Ascomycota</taxon>
        <taxon>Pezizomycotina</taxon>
        <taxon>Dothideomycetes</taxon>
        <taxon>Dothideomycetes incertae sedis</taxon>
        <taxon>Coniosporium</taxon>
    </lineage>
</organism>
<gene>
    <name evidence="1" type="ORF">LTS18_010546</name>
</gene>
<dbReference type="Proteomes" id="UP001186974">
    <property type="component" value="Unassembled WGS sequence"/>
</dbReference>
<evidence type="ECO:0000313" key="1">
    <source>
        <dbReference type="EMBL" id="KAK3059559.1"/>
    </source>
</evidence>
<accession>A0ACC3CZL3</accession>
<sequence>PALEDSEPPTPFEEPDSLATQEPAVQEPTTEDPQRSVVHEPANLVAQESAVEDDATSLQPLNNLSRDADQLAVQPSDVPLPEGDEDFNFVQEKQAREAEHDASHMNEPEKAAIEPETQRQFPEEGQSIVGTAASYNGDLTSVAPSEVPLPEVGEDLDGAEKDVSRQAEREEHQDVPAQDVESLTESNLRDVASAPSEAQVDRDLSATHDGDNTEDLMTDTLPEDQVRGYEIQEPSQVHDVEPEYPEASQDMLNEHARTEAGTSAPLDRKISSEQERTAYEEDKAQATETNMPWEKPGTQEPAQSADIPTSTSLQDVLAGNAMPQPTKPSTAMLEQPEAVKEEPSQVAPDEETSRAEGPDEFWAAPSKKKSKKGRKGKQSSGTATPVAEELVPGTRSEPSEATLPDTVSEKVRTDPETASAEKSDAAEPAQEPEAEDFWSVPTKKSKQGKKGKHLSGIATPVENDFQNKQDESSIREPALDTESSSTTHKVTSGLEREGLPSQPLQLVAEERQAPGTPTTAGVEDEWGFPTKKGKKAKKAKQFSDVATSVSGEPSSPAEDDSARASELGNVSASVAAQEPTGQSEHPRPLEDDVTKPESTHDAAIEPSHEVPAEDEWDVPVKKKKGKKDKKSNRGSGVAASASREKPPQISE</sequence>
<comment type="caution">
    <text evidence="1">The sequence shown here is derived from an EMBL/GenBank/DDBJ whole genome shotgun (WGS) entry which is preliminary data.</text>
</comment>
<feature type="non-terminal residue" evidence="1">
    <location>
        <position position="1"/>
    </location>
</feature>
<evidence type="ECO:0000313" key="2">
    <source>
        <dbReference type="Proteomes" id="UP001186974"/>
    </source>
</evidence>
<reference evidence="1" key="1">
    <citation type="submission" date="2024-09" db="EMBL/GenBank/DDBJ databases">
        <title>Black Yeasts Isolated from many extreme environments.</title>
        <authorList>
            <person name="Coleine C."/>
            <person name="Stajich J.E."/>
            <person name="Selbmann L."/>
        </authorList>
    </citation>
    <scope>NUCLEOTIDE SEQUENCE</scope>
    <source>
        <strain evidence="1">CCFEE 5737</strain>
    </source>
</reference>
<protein>
    <submittedName>
        <fullName evidence="1">Uncharacterized protein</fullName>
    </submittedName>
</protein>
<feature type="non-terminal residue" evidence="1">
    <location>
        <position position="651"/>
    </location>
</feature>